<dbReference type="RefSeq" id="WP_059417459.1">
    <property type="nucleotide sequence ID" value="NZ_DF968254.1"/>
</dbReference>
<evidence type="ECO:0000256" key="10">
    <source>
        <dbReference type="ARBA" id="ARBA00023112"/>
    </source>
</evidence>
<evidence type="ECO:0000256" key="11">
    <source>
        <dbReference type="ARBA" id="ARBA00023136"/>
    </source>
</evidence>
<dbReference type="GO" id="GO:0006824">
    <property type="term" value="P:cobalt ion transport"/>
    <property type="evidence" value="ECO:0007669"/>
    <property type="project" value="UniProtKB-KW"/>
</dbReference>
<evidence type="ECO:0000313" key="17">
    <source>
        <dbReference type="Proteomes" id="UP000053859"/>
    </source>
</evidence>
<evidence type="ECO:0008006" key="18">
    <source>
        <dbReference type="Google" id="ProtNLM"/>
    </source>
</evidence>
<evidence type="ECO:0000256" key="6">
    <source>
        <dbReference type="ARBA" id="ARBA00022596"/>
    </source>
</evidence>
<feature type="compositionally biased region" description="Basic residues" evidence="13">
    <location>
        <begin position="366"/>
        <end position="376"/>
    </location>
</feature>
<dbReference type="PATRIC" id="fig|146537.3.peg.3208"/>
<dbReference type="OrthoDB" id="271709at2"/>
<feature type="transmembrane region" description="Helical" evidence="14">
    <location>
        <begin position="298"/>
        <end position="321"/>
    </location>
</feature>
<evidence type="ECO:0000256" key="7">
    <source>
        <dbReference type="ARBA" id="ARBA00022692"/>
    </source>
</evidence>
<keyword evidence="10" id="KW-0921">Nickel transport</keyword>
<proteinExistence type="predicted"/>
<feature type="region of interest" description="Disordered" evidence="13">
    <location>
        <begin position="364"/>
        <end position="427"/>
    </location>
</feature>
<evidence type="ECO:0000256" key="12">
    <source>
        <dbReference type="ARBA" id="ARBA00023285"/>
    </source>
</evidence>
<keyword evidence="17" id="KW-1185">Reference proteome</keyword>
<keyword evidence="4" id="KW-0813">Transport</keyword>
<keyword evidence="5" id="KW-1003">Cell membrane</keyword>
<dbReference type="GO" id="GO:0005886">
    <property type="term" value="C:plasma membrane"/>
    <property type="evidence" value="ECO:0007669"/>
    <property type="project" value="UniProtKB-SubCell"/>
</dbReference>
<evidence type="ECO:0000256" key="5">
    <source>
        <dbReference type="ARBA" id="ARBA00022475"/>
    </source>
</evidence>
<dbReference type="PANTHER" id="PTHR40659:SF1">
    <property type="entry name" value="NICKEL_COBALT EFFLUX SYSTEM RCNA"/>
    <property type="match status" value="1"/>
</dbReference>
<dbReference type="AlphaFoldDB" id="A0A0K8PK12"/>
<feature type="compositionally biased region" description="Basic and acidic residues" evidence="13">
    <location>
        <begin position="398"/>
        <end position="423"/>
    </location>
</feature>
<evidence type="ECO:0000256" key="8">
    <source>
        <dbReference type="ARBA" id="ARBA00022989"/>
    </source>
</evidence>
<dbReference type="GO" id="GO:0046583">
    <property type="term" value="F:monoatomic cation efflux transmembrane transporter activity"/>
    <property type="evidence" value="ECO:0007669"/>
    <property type="project" value="TreeGrafter"/>
</dbReference>
<keyword evidence="11 14" id="KW-0472">Membrane</keyword>
<feature type="transmembrane region" description="Helical" evidence="14">
    <location>
        <begin position="509"/>
        <end position="530"/>
    </location>
</feature>
<evidence type="ECO:0000256" key="3">
    <source>
        <dbReference type="ARBA" id="ARBA00022426"/>
    </source>
</evidence>
<gene>
    <name evidence="16" type="ORF">SAZU_3042</name>
</gene>
<keyword evidence="6" id="KW-0533">Nickel</keyword>
<keyword evidence="7 14" id="KW-0812">Transmembrane</keyword>
<evidence type="ECO:0000256" key="14">
    <source>
        <dbReference type="SAM" id="Phobius"/>
    </source>
</evidence>
<evidence type="ECO:0000256" key="1">
    <source>
        <dbReference type="ARBA" id="ARBA00002510"/>
    </source>
</evidence>
<dbReference type="EMBL" id="DF968254">
    <property type="protein sequence ID" value="GAP48216.1"/>
    <property type="molecule type" value="Genomic_DNA"/>
</dbReference>
<feature type="transmembrane region" description="Helical" evidence="14">
    <location>
        <begin position="432"/>
        <end position="458"/>
    </location>
</feature>
<comment type="function">
    <text evidence="1">Efflux system for nickel and cobalt.</text>
</comment>
<dbReference type="InterPro" id="IPR011541">
    <property type="entry name" value="Ni/Co_transpt_high_affinity"/>
</dbReference>
<evidence type="ECO:0000256" key="13">
    <source>
        <dbReference type="SAM" id="MobiDB-lite"/>
    </source>
</evidence>
<comment type="subcellular location">
    <subcellularLocation>
        <location evidence="2">Cell membrane</location>
        <topology evidence="2">Multi-pass membrane protein</topology>
    </subcellularLocation>
</comment>
<evidence type="ECO:0000256" key="4">
    <source>
        <dbReference type="ARBA" id="ARBA00022448"/>
    </source>
</evidence>
<evidence type="ECO:0000313" key="16">
    <source>
        <dbReference type="EMBL" id="GAP48216.1"/>
    </source>
</evidence>
<evidence type="ECO:0000256" key="2">
    <source>
        <dbReference type="ARBA" id="ARBA00004651"/>
    </source>
</evidence>
<feature type="region of interest" description="Disordered" evidence="13">
    <location>
        <begin position="172"/>
        <end position="192"/>
    </location>
</feature>
<name>A0A0K8PK12_STRAJ</name>
<protein>
    <recommendedName>
        <fullName evidence="18">High-affinity nickel-transporter</fullName>
    </recommendedName>
</protein>
<organism evidence="16 17">
    <name type="scientific">Streptomyces azureus</name>
    <dbReference type="NCBI Taxonomy" id="146537"/>
    <lineage>
        <taxon>Bacteria</taxon>
        <taxon>Bacillati</taxon>
        <taxon>Actinomycetota</taxon>
        <taxon>Actinomycetes</taxon>
        <taxon>Kitasatosporales</taxon>
        <taxon>Streptomycetaceae</taxon>
        <taxon>Streptomyces</taxon>
    </lineage>
</organism>
<dbReference type="GO" id="GO:0032025">
    <property type="term" value="P:response to cobalt ion"/>
    <property type="evidence" value="ECO:0007669"/>
    <property type="project" value="TreeGrafter"/>
</dbReference>
<feature type="region of interest" description="Disordered" evidence="13">
    <location>
        <begin position="56"/>
        <end position="76"/>
    </location>
</feature>
<feature type="signal peptide" evidence="15">
    <location>
        <begin position="1"/>
        <end position="28"/>
    </location>
</feature>
<accession>A0A0K8PK12</accession>
<feature type="transmembrane region" description="Helical" evidence="14">
    <location>
        <begin position="333"/>
        <end position="359"/>
    </location>
</feature>
<keyword evidence="9" id="KW-0406">Ion transport</keyword>
<dbReference type="Pfam" id="PF03824">
    <property type="entry name" value="NicO"/>
    <property type="match status" value="1"/>
</dbReference>
<keyword evidence="12" id="KW-0170">Cobalt</keyword>
<evidence type="ECO:0000256" key="9">
    <source>
        <dbReference type="ARBA" id="ARBA00023065"/>
    </source>
</evidence>
<dbReference type="InterPro" id="IPR051224">
    <property type="entry name" value="NiCoT_RcnA"/>
</dbReference>
<dbReference type="PANTHER" id="PTHR40659">
    <property type="entry name" value="NICKEL/COBALT EFFLUX SYSTEM RCNA"/>
    <property type="match status" value="1"/>
</dbReference>
<dbReference type="GO" id="GO:0015099">
    <property type="term" value="F:nickel cation transmembrane transporter activity"/>
    <property type="evidence" value="ECO:0007669"/>
    <property type="project" value="InterPro"/>
</dbReference>
<sequence>MKLPCRAAVVAAPLLVLFGLSAAPTAQAHPLGNFSVNHYDGLRLSHDRIEDTAVVDSAEIPTAQDEEATDTDRDGTISPAEAADRAAERCAQLADRTRVSVAGERLAWSVGRSTLTYGRGAAGVPVARLTCILRADAALSRPADVAFASGADVTRTGWKEITAVPGDRVRLAGSSVPSKSPSDVLRHYPRDGDEQPLDVVKAELRTQPGPGGATYGASGPVKPDEAPAVQAADRGTVLFPALEHRLTGLTAGRDLTVPVGLLAALLTLLLGAGHAALPGHAKLVVAACLARRQGGVRAALAVGTTVTATHTAGVLAMGLILTVGGGFVGERLLGWLGAISGAVIAVLGMVLAVTAVRALRAGRPPARWHHGHSHGHTHSETRERTHAHGHPHRHDHPHGHEDRHGTGHSHGHGDHAHETDSRAGKMPRRTGLPALLGVGLAAGLVPSPSALVVLLGAIALSRTFFGVLLVVVYGLGMALTLTAAGLLLSGGGRRFAALGERRLPSLRRYTRYATVLTALAVLTVGISLTLRSLLTL</sequence>
<feature type="transmembrane region" description="Helical" evidence="14">
    <location>
        <begin position="464"/>
        <end position="488"/>
    </location>
</feature>
<keyword evidence="15" id="KW-0732">Signal</keyword>
<feature type="chain" id="PRO_5005514192" description="High-affinity nickel-transporter" evidence="15">
    <location>
        <begin position="29"/>
        <end position="536"/>
    </location>
</feature>
<feature type="compositionally biased region" description="Basic residues" evidence="13">
    <location>
        <begin position="387"/>
        <end position="397"/>
    </location>
</feature>
<dbReference type="GO" id="GO:0010045">
    <property type="term" value="P:response to nickel cation"/>
    <property type="evidence" value="ECO:0007669"/>
    <property type="project" value="TreeGrafter"/>
</dbReference>
<keyword evidence="3" id="KW-0171">Cobalt transport</keyword>
<keyword evidence="8 14" id="KW-1133">Transmembrane helix</keyword>
<feature type="compositionally biased region" description="Basic and acidic residues" evidence="13">
    <location>
        <begin position="377"/>
        <end position="386"/>
    </location>
</feature>
<dbReference type="Proteomes" id="UP000053859">
    <property type="component" value="Unassembled WGS sequence"/>
</dbReference>
<feature type="transmembrane region" description="Helical" evidence="14">
    <location>
        <begin position="255"/>
        <end position="277"/>
    </location>
</feature>
<evidence type="ECO:0000256" key="15">
    <source>
        <dbReference type="SAM" id="SignalP"/>
    </source>
</evidence>
<reference evidence="16" key="1">
    <citation type="journal article" date="2015" name="Genome Announc.">
        <title>Draft Genome Sequence of Thiostrepton-Producing Streptomyces azureus ATCC 14921.</title>
        <authorList>
            <person name="Sakihara K."/>
            <person name="Maeda J."/>
            <person name="Tashiro K."/>
            <person name="Fujino Y."/>
            <person name="Kuhara S."/>
            <person name="Ohshima T."/>
            <person name="Ogata S."/>
            <person name="Doi K."/>
        </authorList>
    </citation>
    <scope>NUCLEOTIDE SEQUENCE [LARGE SCALE GENOMIC DNA]</scope>
    <source>
        <strain evidence="16">ATCC14921</strain>
    </source>
</reference>